<proteinExistence type="inferred from homology"/>
<dbReference type="InterPro" id="IPR018247">
    <property type="entry name" value="EF_Hand_1_Ca_BS"/>
</dbReference>
<sequence>MAAHYSSHSHPTCFLLLMIVCSSFQWMLGQAALEFQAFRLLQYQASGEMFGSWRSALNGMAHRIGTGRSINGSLSRELMRKIVVLRLAELTHQFLEEFLDQVQASGLVILLPPPDQVTAEQVMEFKVIEQFLVRQQIPMAVYFVYETPELLALYDELPASEGGGRAAGPQHTNWLKDQIQLVAKLGEATPIKPLEGENLYGFLHGQSNVTRSTWQTNLPTIAIVASYDAFGGAPSLAMGADGNGSGLIAALELARLFRKLYDTLKQGPYNLLFLLTSGSVSNFRGSDFWLSKSDARTLDLIEIAICLDSIGDGEGLRLHVSRQPKDEKVKKFVERMRAVAERMKIDFDLKTKKIKINDPVVPWQHEQFARYKVASGTLSHVREPAPIFIRSSLFDQDFSDAARARLMHRIRFVAETLALHIYGIDDTDIEVFEGTLSVNEDYIRSWQRLLSTTPRFYPLLKPKSPFMLQLEEALGGYLKEVQRQAFIAPSEVNTYYTDFPVSIKAHRTKPVWFDFLYLVLNLIYLMGLYVVLKGPKNIDWAKLLDVSSLPKNLPSLGGTGSGGKTAGSKKSKHA</sequence>
<evidence type="ECO:0000313" key="14">
    <source>
        <dbReference type="EMBL" id="CAD9063324.1"/>
    </source>
</evidence>
<keyword evidence="7 11" id="KW-0472">Membrane</keyword>
<feature type="transmembrane region" description="Helical" evidence="11">
    <location>
        <begin position="511"/>
        <end position="532"/>
    </location>
</feature>
<dbReference type="PROSITE" id="PS00018">
    <property type="entry name" value="EF_HAND_1"/>
    <property type="match status" value="1"/>
</dbReference>
<organism evidence="14">
    <name type="scientific">Vitrella brassicaformis</name>
    <dbReference type="NCBI Taxonomy" id="1169539"/>
    <lineage>
        <taxon>Eukaryota</taxon>
        <taxon>Sar</taxon>
        <taxon>Alveolata</taxon>
        <taxon>Colpodellida</taxon>
        <taxon>Vitrellaceae</taxon>
        <taxon>Vitrella</taxon>
    </lineage>
</organism>
<comment type="similarity">
    <text evidence="2">Belongs to the nicastrin family.</text>
</comment>
<evidence type="ECO:0000256" key="4">
    <source>
        <dbReference type="ARBA" id="ARBA00022729"/>
    </source>
</evidence>
<comment type="subcellular location">
    <subcellularLocation>
        <location evidence="1">Endoplasmic reticulum membrane</location>
        <topology evidence="1">Single-pass membrane protein</topology>
    </subcellularLocation>
</comment>
<reference evidence="14" key="1">
    <citation type="submission" date="2021-01" db="EMBL/GenBank/DDBJ databases">
        <authorList>
            <person name="Corre E."/>
            <person name="Pelletier E."/>
            <person name="Niang G."/>
            <person name="Scheremetjew M."/>
            <person name="Finn R."/>
            <person name="Kale V."/>
            <person name="Holt S."/>
            <person name="Cochrane G."/>
            <person name="Meng A."/>
            <person name="Brown T."/>
            <person name="Cohen L."/>
        </authorList>
    </citation>
    <scope>NUCLEOTIDE SEQUENCE</scope>
    <source>
        <strain evidence="14">CCMP3346</strain>
    </source>
</reference>
<dbReference type="SUPFAM" id="SSF53187">
    <property type="entry name" value="Zn-dependent exopeptidases"/>
    <property type="match status" value="1"/>
</dbReference>
<dbReference type="InterPro" id="IPR016574">
    <property type="entry name" value="Nicalin"/>
</dbReference>
<dbReference type="AlphaFoldDB" id="A0A7S1P5N6"/>
<evidence type="ECO:0000256" key="6">
    <source>
        <dbReference type="ARBA" id="ARBA00022989"/>
    </source>
</evidence>
<evidence type="ECO:0000256" key="5">
    <source>
        <dbReference type="ARBA" id="ARBA00022824"/>
    </source>
</evidence>
<evidence type="ECO:0000256" key="2">
    <source>
        <dbReference type="ARBA" id="ARBA00007717"/>
    </source>
</evidence>
<dbReference type="Pfam" id="PF04389">
    <property type="entry name" value="Peptidase_M28"/>
    <property type="match status" value="1"/>
</dbReference>
<protein>
    <recommendedName>
        <fullName evidence="9">BOS complex subunit NCLN</fullName>
    </recommendedName>
</protein>
<dbReference type="Gene3D" id="3.40.630.10">
    <property type="entry name" value="Zn peptidases"/>
    <property type="match status" value="1"/>
</dbReference>
<feature type="region of interest" description="Disordered" evidence="10">
    <location>
        <begin position="555"/>
        <end position="574"/>
    </location>
</feature>
<evidence type="ECO:0000256" key="12">
    <source>
        <dbReference type="SAM" id="SignalP"/>
    </source>
</evidence>
<gene>
    <name evidence="14" type="ORF">VBRA1451_LOCUS18394</name>
</gene>
<evidence type="ECO:0000256" key="7">
    <source>
        <dbReference type="ARBA" id="ARBA00023136"/>
    </source>
</evidence>
<dbReference type="GO" id="GO:0009966">
    <property type="term" value="P:regulation of signal transduction"/>
    <property type="evidence" value="ECO:0007669"/>
    <property type="project" value="InterPro"/>
</dbReference>
<dbReference type="InterPro" id="IPR007484">
    <property type="entry name" value="Peptidase_M28"/>
</dbReference>
<dbReference type="EMBL" id="HBGB01031335">
    <property type="protein sequence ID" value="CAD9063324.1"/>
    <property type="molecule type" value="Transcribed_RNA"/>
</dbReference>
<feature type="chain" id="PRO_5030659037" description="BOS complex subunit NCLN" evidence="12">
    <location>
        <begin position="32"/>
        <end position="574"/>
    </location>
</feature>
<feature type="signal peptide" evidence="12">
    <location>
        <begin position="1"/>
        <end position="31"/>
    </location>
</feature>
<dbReference type="PANTHER" id="PTHR31826">
    <property type="entry name" value="NICALIN"/>
    <property type="match status" value="1"/>
</dbReference>
<feature type="domain" description="Peptidase M28" evidence="13">
    <location>
        <begin position="220"/>
        <end position="342"/>
    </location>
</feature>
<evidence type="ECO:0000259" key="13">
    <source>
        <dbReference type="Pfam" id="PF04389"/>
    </source>
</evidence>
<evidence type="ECO:0000256" key="3">
    <source>
        <dbReference type="ARBA" id="ARBA00022692"/>
    </source>
</evidence>
<keyword evidence="3 11" id="KW-0812">Transmembrane</keyword>
<keyword evidence="4 12" id="KW-0732">Signal</keyword>
<evidence type="ECO:0000256" key="11">
    <source>
        <dbReference type="SAM" id="Phobius"/>
    </source>
</evidence>
<evidence type="ECO:0000256" key="8">
    <source>
        <dbReference type="ARBA" id="ARBA00023180"/>
    </source>
</evidence>
<evidence type="ECO:0000256" key="1">
    <source>
        <dbReference type="ARBA" id="ARBA00004389"/>
    </source>
</evidence>
<evidence type="ECO:0000256" key="10">
    <source>
        <dbReference type="SAM" id="MobiDB-lite"/>
    </source>
</evidence>
<keyword evidence="5" id="KW-0256">Endoplasmic reticulum</keyword>
<name>A0A7S1P5N6_9ALVE</name>
<keyword evidence="6 11" id="KW-1133">Transmembrane helix</keyword>
<keyword evidence="8" id="KW-0325">Glycoprotein</keyword>
<dbReference type="GO" id="GO:0005789">
    <property type="term" value="C:endoplasmic reticulum membrane"/>
    <property type="evidence" value="ECO:0007669"/>
    <property type="project" value="UniProtKB-SubCell"/>
</dbReference>
<evidence type="ECO:0000256" key="9">
    <source>
        <dbReference type="ARBA" id="ARBA00034873"/>
    </source>
</evidence>
<accession>A0A7S1P5N6</accession>